<dbReference type="SMART" id="SM00421">
    <property type="entry name" value="HTH_LUXR"/>
    <property type="match status" value="1"/>
</dbReference>
<proteinExistence type="predicted"/>
<dbReference type="GO" id="GO:0006355">
    <property type="term" value="P:regulation of DNA-templated transcription"/>
    <property type="evidence" value="ECO:0007669"/>
    <property type="project" value="InterPro"/>
</dbReference>
<reference evidence="5 6" key="1">
    <citation type="submission" date="2018-08" db="EMBL/GenBank/DDBJ databases">
        <title>Fulvimarina sp. 85, whole genome shotgun sequence.</title>
        <authorList>
            <person name="Tuo L."/>
        </authorList>
    </citation>
    <scope>NUCLEOTIDE SEQUENCE [LARGE SCALE GENOMIC DNA]</scope>
    <source>
        <strain evidence="5 6">85</strain>
    </source>
</reference>
<evidence type="ECO:0000313" key="6">
    <source>
        <dbReference type="Proteomes" id="UP000264310"/>
    </source>
</evidence>
<organism evidence="5 6">
    <name type="scientific">Fulvimarina endophytica</name>
    <dbReference type="NCBI Taxonomy" id="2293836"/>
    <lineage>
        <taxon>Bacteria</taxon>
        <taxon>Pseudomonadati</taxon>
        <taxon>Pseudomonadota</taxon>
        <taxon>Alphaproteobacteria</taxon>
        <taxon>Hyphomicrobiales</taxon>
        <taxon>Aurantimonadaceae</taxon>
        <taxon>Fulvimarina</taxon>
    </lineage>
</organism>
<dbReference type="PROSITE" id="PS50043">
    <property type="entry name" value="HTH_LUXR_2"/>
    <property type="match status" value="1"/>
</dbReference>
<evidence type="ECO:0000259" key="4">
    <source>
        <dbReference type="PROSITE" id="PS50043"/>
    </source>
</evidence>
<gene>
    <name evidence="5" type="ORF">DYI37_17210</name>
</gene>
<dbReference type="PROSITE" id="PS00622">
    <property type="entry name" value="HTH_LUXR_1"/>
    <property type="match status" value="1"/>
</dbReference>
<evidence type="ECO:0000313" key="5">
    <source>
        <dbReference type="EMBL" id="RFC62291.1"/>
    </source>
</evidence>
<dbReference type="SUPFAM" id="SSF46894">
    <property type="entry name" value="C-terminal effector domain of the bipartite response regulators"/>
    <property type="match status" value="1"/>
</dbReference>
<dbReference type="Proteomes" id="UP000264310">
    <property type="component" value="Unassembled WGS sequence"/>
</dbReference>
<dbReference type="GO" id="GO:0003677">
    <property type="term" value="F:DNA binding"/>
    <property type="evidence" value="ECO:0007669"/>
    <property type="project" value="UniProtKB-KW"/>
</dbReference>
<dbReference type="Pfam" id="PF00196">
    <property type="entry name" value="GerE"/>
    <property type="match status" value="1"/>
</dbReference>
<accession>A0A371WZ79</accession>
<feature type="domain" description="HTH luxR-type" evidence="4">
    <location>
        <begin position="174"/>
        <end position="237"/>
    </location>
</feature>
<keyword evidence="6" id="KW-1185">Reference proteome</keyword>
<dbReference type="InterPro" id="IPR036388">
    <property type="entry name" value="WH-like_DNA-bd_sf"/>
</dbReference>
<dbReference type="AlphaFoldDB" id="A0A371WZ79"/>
<dbReference type="OrthoDB" id="343383at2"/>
<dbReference type="Gene3D" id="1.10.10.10">
    <property type="entry name" value="Winged helix-like DNA-binding domain superfamily/Winged helix DNA-binding domain"/>
    <property type="match status" value="1"/>
</dbReference>
<dbReference type="PRINTS" id="PR00038">
    <property type="entry name" value="HTHLUXR"/>
</dbReference>
<sequence>MIDPDLAADLLEARDSRLFAIRLLDIARRAAGIEELFACRLGDGLPEILASASTLDDVEDRAGAYVRRFHHSDPLAEARRATPPGQGFVRRIPAEAINLGAYRNLCFDRPRFAEKICFGWCRADDALVVSFYQRRDAGSPDMAQLGALAQLAMTGLSRLTQPPAPLLPELRDRLAQAYPALTVREREICARTLSGQTARAIADDLALGTSTVLTYRQRAYQKLGMRKSNDLLAAILH</sequence>
<name>A0A371WZ79_9HYPH</name>
<dbReference type="PANTHER" id="PTHR44688">
    <property type="entry name" value="DNA-BINDING TRANSCRIPTIONAL ACTIVATOR DEVR_DOSR"/>
    <property type="match status" value="1"/>
</dbReference>
<evidence type="ECO:0000256" key="2">
    <source>
        <dbReference type="ARBA" id="ARBA00023125"/>
    </source>
</evidence>
<keyword evidence="1" id="KW-0805">Transcription regulation</keyword>
<keyword evidence="2" id="KW-0238">DNA-binding</keyword>
<comment type="caution">
    <text evidence="5">The sequence shown here is derived from an EMBL/GenBank/DDBJ whole genome shotgun (WGS) entry which is preliminary data.</text>
</comment>
<evidence type="ECO:0000256" key="1">
    <source>
        <dbReference type="ARBA" id="ARBA00023015"/>
    </source>
</evidence>
<protein>
    <submittedName>
        <fullName evidence="5">LuxR family transcriptional regulator</fullName>
    </submittedName>
</protein>
<keyword evidence="3" id="KW-0804">Transcription</keyword>
<evidence type="ECO:0000256" key="3">
    <source>
        <dbReference type="ARBA" id="ARBA00023163"/>
    </source>
</evidence>
<dbReference type="EMBL" id="QURL01000008">
    <property type="protein sequence ID" value="RFC62291.1"/>
    <property type="molecule type" value="Genomic_DNA"/>
</dbReference>
<dbReference type="InterPro" id="IPR016032">
    <property type="entry name" value="Sig_transdc_resp-reg_C-effctor"/>
</dbReference>
<dbReference type="InterPro" id="IPR000792">
    <property type="entry name" value="Tscrpt_reg_LuxR_C"/>
</dbReference>
<dbReference type="PANTHER" id="PTHR44688:SF16">
    <property type="entry name" value="DNA-BINDING TRANSCRIPTIONAL ACTIVATOR DEVR_DOSR"/>
    <property type="match status" value="1"/>
</dbReference>